<feature type="transmembrane region" description="Helical" evidence="6">
    <location>
        <begin position="471"/>
        <end position="493"/>
    </location>
</feature>
<dbReference type="PROSITE" id="PS50850">
    <property type="entry name" value="MFS"/>
    <property type="match status" value="1"/>
</dbReference>
<feature type="transmembrane region" description="Helical" evidence="6">
    <location>
        <begin position="91"/>
        <end position="110"/>
    </location>
</feature>
<keyword evidence="4 6" id="KW-0472">Membrane</keyword>
<dbReference type="GO" id="GO:0022857">
    <property type="term" value="F:transmembrane transporter activity"/>
    <property type="evidence" value="ECO:0007669"/>
    <property type="project" value="InterPro"/>
</dbReference>
<evidence type="ECO:0000313" key="9">
    <source>
        <dbReference type="Proteomes" id="UP000054270"/>
    </source>
</evidence>
<feature type="region of interest" description="Disordered" evidence="5">
    <location>
        <begin position="254"/>
        <end position="276"/>
    </location>
</feature>
<dbReference type="OrthoDB" id="2585655at2759"/>
<dbReference type="PANTHER" id="PTHR23502">
    <property type="entry name" value="MAJOR FACILITATOR SUPERFAMILY"/>
    <property type="match status" value="1"/>
</dbReference>
<dbReference type="Pfam" id="PF07690">
    <property type="entry name" value="MFS_1"/>
    <property type="match status" value="1"/>
</dbReference>
<feature type="transmembrane region" description="Helical" evidence="6">
    <location>
        <begin position="51"/>
        <end position="71"/>
    </location>
</feature>
<keyword evidence="9" id="KW-1185">Reference proteome</keyword>
<feature type="compositionally biased region" description="Basic and acidic residues" evidence="5">
    <location>
        <begin position="1"/>
        <end position="10"/>
    </location>
</feature>
<protein>
    <recommendedName>
        <fullName evidence="7">Major facilitator superfamily (MFS) profile domain-containing protein</fullName>
    </recommendedName>
</protein>
<feature type="transmembrane region" description="Helical" evidence="6">
    <location>
        <begin position="406"/>
        <end position="431"/>
    </location>
</feature>
<evidence type="ECO:0000256" key="2">
    <source>
        <dbReference type="ARBA" id="ARBA00022692"/>
    </source>
</evidence>
<evidence type="ECO:0000256" key="6">
    <source>
        <dbReference type="SAM" id="Phobius"/>
    </source>
</evidence>
<feature type="transmembrane region" description="Helical" evidence="6">
    <location>
        <begin position="209"/>
        <end position="226"/>
    </location>
</feature>
<organism evidence="8 9">
    <name type="scientific">Hypholoma sublateritium (strain FD-334 SS-4)</name>
    <dbReference type="NCBI Taxonomy" id="945553"/>
    <lineage>
        <taxon>Eukaryota</taxon>
        <taxon>Fungi</taxon>
        <taxon>Dikarya</taxon>
        <taxon>Basidiomycota</taxon>
        <taxon>Agaricomycotina</taxon>
        <taxon>Agaricomycetes</taxon>
        <taxon>Agaricomycetidae</taxon>
        <taxon>Agaricales</taxon>
        <taxon>Agaricineae</taxon>
        <taxon>Strophariaceae</taxon>
        <taxon>Hypholoma</taxon>
    </lineage>
</organism>
<keyword evidence="2 6" id="KW-0812">Transmembrane</keyword>
<feature type="compositionally biased region" description="Low complexity" evidence="5">
    <location>
        <begin position="14"/>
        <end position="25"/>
    </location>
</feature>
<dbReference type="SUPFAM" id="SSF103473">
    <property type="entry name" value="MFS general substrate transporter"/>
    <property type="match status" value="1"/>
</dbReference>
<feature type="transmembrane region" description="Helical" evidence="6">
    <location>
        <begin position="443"/>
        <end position="465"/>
    </location>
</feature>
<sequence>MGKESTDKKPHNTVVVSSSSPSQSSHTPAVPDIEHVHVHDDPREWSRGRKIFTLTIVSFASLILTISVAIYNPSINDIIADLDTTYQKVAWTLSSNALVTGATPLLWGAFTEMYGRKSIYLASITLFIVGSGVGGFAKTVTILIVMRVIQGMGASAVLTLGAATLADMYDAKERGSVMGVYYAAPLLGPSLGPIIGGILTQIFSWRATFYFLAIFGGVSLLAFIVFRDTFRRDRSLSYQAALRQAAQANCRSSEEYDATRDVEKREAGAEPEDRPPKIGLRHMQIIQPTVAIFRRPNNVLILCASGLIFGGISYCIPFTTVRTLGAAPYNYKSLDIGFVLLSLGIGSIIGSVLGGRWSDRVRQKHQQYNNGVSKCEHRLISAKIMLPVLPASLIVFAWTTDKKVNIAPICAALFTCGVSSAWMYSSMLAYIVDANSGRSSSAVAANSFLRGVAGFVAAEVAIPLQNALGDGGIYTLIAGIMVIVAGIILLVIAKGSAWRERAEEREIKSHTTT</sequence>
<dbReference type="InterPro" id="IPR011701">
    <property type="entry name" value="MFS"/>
</dbReference>
<dbReference type="GO" id="GO:0005886">
    <property type="term" value="C:plasma membrane"/>
    <property type="evidence" value="ECO:0007669"/>
    <property type="project" value="TreeGrafter"/>
</dbReference>
<dbReference type="Proteomes" id="UP000054270">
    <property type="component" value="Unassembled WGS sequence"/>
</dbReference>
<feature type="transmembrane region" description="Helical" evidence="6">
    <location>
        <begin position="336"/>
        <end position="358"/>
    </location>
</feature>
<dbReference type="Gene3D" id="1.20.1250.20">
    <property type="entry name" value="MFS general substrate transporter like domains"/>
    <property type="match status" value="1"/>
</dbReference>
<evidence type="ECO:0000256" key="3">
    <source>
        <dbReference type="ARBA" id="ARBA00022989"/>
    </source>
</evidence>
<proteinExistence type="predicted"/>
<comment type="subcellular location">
    <subcellularLocation>
        <location evidence="1">Membrane</location>
        <topology evidence="1">Multi-pass membrane protein</topology>
    </subcellularLocation>
</comment>
<evidence type="ECO:0000259" key="7">
    <source>
        <dbReference type="PROSITE" id="PS50850"/>
    </source>
</evidence>
<feature type="transmembrane region" description="Helical" evidence="6">
    <location>
        <begin position="181"/>
        <end position="203"/>
    </location>
</feature>
<keyword evidence="3 6" id="KW-1133">Transmembrane helix</keyword>
<gene>
    <name evidence="8" type="ORF">HYPSUDRAFT_43203</name>
</gene>
<reference evidence="9" key="1">
    <citation type="submission" date="2014-04" db="EMBL/GenBank/DDBJ databases">
        <title>Evolutionary Origins and Diversification of the Mycorrhizal Mutualists.</title>
        <authorList>
            <consortium name="DOE Joint Genome Institute"/>
            <consortium name="Mycorrhizal Genomics Consortium"/>
            <person name="Kohler A."/>
            <person name="Kuo A."/>
            <person name="Nagy L.G."/>
            <person name="Floudas D."/>
            <person name="Copeland A."/>
            <person name="Barry K.W."/>
            <person name="Cichocki N."/>
            <person name="Veneault-Fourrey C."/>
            <person name="LaButti K."/>
            <person name="Lindquist E.A."/>
            <person name="Lipzen A."/>
            <person name="Lundell T."/>
            <person name="Morin E."/>
            <person name="Murat C."/>
            <person name="Riley R."/>
            <person name="Ohm R."/>
            <person name="Sun H."/>
            <person name="Tunlid A."/>
            <person name="Henrissat B."/>
            <person name="Grigoriev I.V."/>
            <person name="Hibbett D.S."/>
            <person name="Martin F."/>
        </authorList>
    </citation>
    <scope>NUCLEOTIDE SEQUENCE [LARGE SCALE GENOMIC DNA]</scope>
    <source>
        <strain evidence="9">FD-334 SS-4</strain>
    </source>
</reference>
<dbReference type="AlphaFoldDB" id="A0A0D2L1A9"/>
<feature type="transmembrane region" description="Helical" evidence="6">
    <location>
        <begin position="299"/>
        <end position="316"/>
    </location>
</feature>
<dbReference type="PRINTS" id="PR01036">
    <property type="entry name" value="TCRTETB"/>
</dbReference>
<evidence type="ECO:0000313" key="8">
    <source>
        <dbReference type="EMBL" id="KJA20497.1"/>
    </source>
</evidence>
<evidence type="ECO:0000256" key="5">
    <source>
        <dbReference type="SAM" id="MobiDB-lite"/>
    </source>
</evidence>
<dbReference type="Gene3D" id="1.20.1720.10">
    <property type="entry name" value="Multidrug resistance protein D"/>
    <property type="match status" value="1"/>
</dbReference>
<evidence type="ECO:0000256" key="4">
    <source>
        <dbReference type="ARBA" id="ARBA00023136"/>
    </source>
</evidence>
<dbReference type="InterPro" id="IPR036259">
    <property type="entry name" value="MFS_trans_sf"/>
</dbReference>
<feature type="transmembrane region" description="Helical" evidence="6">
    <location>
        <begin position="149"/>
        <end position="169"/>
    </location>
</feature>
<feature type="transmembrane region" description="Helical" evidence="6">
    <location>
        <begin position="379"/>
        <end position="400"/>
    </location>
</feature>
<accession>A0A0D2L1A9</accession>
<feature type="domain" description="Major facilitator superfamily (MFS) profile" evidence="7">
    <location>
        <begin position="53"/>
        <end position="496"/>
    </location>
</feature>
<name>A0A0D2L1A9_HYPSF</name>
<dbReference type="STRING" id="945553.A0A0D2L1A9"/>
<dbReference type="EMBL" id="KN817567">
    <property type="protein sequence ID" value="KJA20497.1"/>
    <property type="molecule type" value="Genomic_DNA"/>
</dbReference>
<dbReference type="PANTHER" id="PTHR23502:SF5">
    <property type="entry name" value="QUINIDINE RESISTANCE PROTEIN 3"/>
    <property type="match status" value="1"/>
</dbReference>
<feature type="transmembrane region" description="Helical" evidence="6">
    <location>
        <begin position="119"/>
        <end position="137"/>
    </location>
</feature>
<feature type="region of interest" description="Disordered" evidence="5">
    <location>
        <begin position="1"/>
        <end position="38"/>
    </location>
</feature>
<dbReference type="OMA" id="IFSMATT"/>
<dbReference type="InterPro" id="IPR020846">
    <property type="entry name" value="MFS_dom"/>
</dbReference>
<evidence type="ECO:0000256" key="1">
    <source>
        <dbReference type="ARBA" id="ARBA00004141"/>
    </source>
</evidence>